<dbReference type="InterPro" id="IPR007110">
    <property type="entry name" value="Ig-like_dom"/>
</dbReference>
<name>A0ABR3LR52_9TELE</name>
<protein>
    <recommendedName>
        <fullName evidence="3">Ig-like domain-containing protein</fullName>
    </recommendedName>
</protein>
<dbReference type="InterPro" id="IPR011162">
    <property type="entry name" value="MHC_I/II-like_Ag-recog"/>
</dbReference>
<dbReference type="Gene3D" id="2.60.40.10">
    <property type="entry name" value="Immunoglobulins"/>
    <property type="match status" value="1"/>
</dbReference>
<evidence type="ECO:0000256" key="1">
    <source>
        <dbReference type="ARBA" id="ARBA00023180"/>
    </source>
</evidence>
<dbReference type="SMART" id="SM00407">
    <property type="entry name" value="IGc1"/>
    <property type="match status" value="1"/>
</dbReference>
<dbReference type="InterPro" id="IPR036179">
    <property type="entry name" value="Ig-like_dom_sf"/>
</dbReference>
<evidence type="ECO:0000313" key="4">
    <source>
        <dbReference type="EMBL" id="KAL1254940.1"/>
    </source>
</evidence>
<dbReference type="Pfam" id="PF00129">
    <property type="entry name" value="MHC_I"/>
    <property type="match status" value="1"/>
</dbReference>
<organism evidence="4 5">
    <name type="scientific">Cirrhinus molitorella</name>
    <name type="common">mud carp</name>
    <dbReference type="NCBI Taxonomy" id="172907"/>
    <lineage>
        <taxon>Eukaryota</taxon>
        <taxon>Metazoa</taxon>
        <taxon>Chordata</taxon>
        <taxon>Craniata</taxon>
        <taxon>Vertebrata</taxon>
        <taxon>Euteleostomi</taxon>
        <taxon>Actinopterygii</taxon>
        <taxon>Neopterygii</taxon>
        <taxon>Teleostei</taxon>
        <taxon>Ostariophysi</taxon>
        <taxon>Cypriniformes</taxon>
        <taxon>Cyprinidae</taxon>
        <taxon>Labeoninae</taxon>
        <taxon>Labeonini</taxon>
        <taxon>Cirrhinus</taxon>
    </lineage>
</organism>
<comment type="caution">
    <text evidence="4">The sequence shown here is derived from an EMBL/GenBank/DDBJ whole genome shotgun (WGS) entry which is preliminary data.</text>
</comment>
<dbReference type="InterPro" id="IPR037055">
    <property type="entry name" value="MHC_I-like_Ag-recog_sf"/>
</dbReference>
<dbReference type="Proteomes" id="UP001558613">
    <property type="component" value="Unassembled WGS sequence"/>
</dbReference>
<dbReference type="SUPFAM" id="SSF48726">
    <property type="entry name" value="Immunoglobulin"/>
    <property type="match status" value="1"/>
</dbReference>
<evidence type="ECO:0000313" key="5">
    <source>
        <dbReference type="Proteomes" id="UP001558613"/>
    </source>
</evidence>
<keyword evidence="5" id="KW-1185">Reference proteome</keyword>
<dbReference type="PROSITE" id="PS50835">
    <property type="entry name" value="IG_LIKE"/>
    <property type="match status" value="1"/>
</dbReference>
<dbReference type="EMBL" id="JAYMGO010000019">
    <property type="protein sequence ID" value="KAL1254940.1"/>
    <property type="molecule type" value="Genomic_DNA"/>
</dbReference>
<proteinExistence type="predicted"/>
<keyword evidence="2" id="KW-0812">Transmembrane</keyword>
<evidence type="ECO:0000256" key="2">
    <source>
        <dbReference type="SAM" id="Phobius"/>
    </source>
</evidence>
<dbReference type="SUPFAM" id="SSF54452">
    <property type="entry name" value="MHC antigen-recognition domain"/>
    <property type="match status" value="1"/>
</dbReference>
<dbReference type="PANTHER" id="PTHR16675">
    <property type="entry name" value="MHC CLASS I-RELATED"/>
    <property type="match status" value="1"/>
</dbReference>
<feature type="transmembrane region" description="Helical" evidence="2">
    <location>
        <begin position="292"/>
        <end position="313"/>
    </location>
</feature>
<feature type="domain" description="Ig-like" evidence="3">
    <location>
        <begin position="193"/>
        <end position="280"/>
    </location>
</feature>
<dbReference type="Gene3D" id="3.30.500.10">
    <property type="entry name" value="MHC class I-like antigen recognition-like"/>
    <property type="match status" value="1"/>
</dbReference>
<keyword evidence="2" id="KW-0472">Membrane</keyword>
<dbReference type="InterPro" id="IPR011161">
    <property type="entry name" value="MHC_I-like_Ag-recog"/>
</dbReference>
<gene>
    <name evidence="4" type="ORF">QQF64_013001</name>
</gene>
<reference evidence="4 5" key="1">
    <citation type="submission" date="2023-09" db="EMBL/GenBank/DDBJ databases">
        <authorList>
            <person name="Wang M."/>
        </authorList>
    </citation>
    <scope>NUCLEOTIDE SEQUENCE [LARGE SCALE GENOMIC DNA]</scope>
    <source>
        <strain evidence="4">GT-2023</strain>
        <tissue evidence="4">Liver</tissue>
    </source>
</reference>
<dbReference type="PANTHER" id="PTHR16675:SF193">
    <property type="entry name" value="LOC571647 PROTEIN-RELATED"/>
    <property type="match status" value="1"/>
</dbReference>
<dbReference type="InterPro" id="IPR050208">
    <property type="entry name" value="MHC_class-I_related"/>
</dbReference>
<dbReference type="InterPro" id="IPR003597">
    <property type="entry name" value="Ig_C1-set"/>
</dbReference>
<keyword evidence="1" id="KW-0325">Glycoprotein</keyword>
<dbReference type="InterPro" id="IPR013783">
    <property type="entry name" value="Ig-like_fold"/>
</dbReference>
<keyword evidence="2" id="KW-1133">Transmembrane helix</keyword>
<evidence type="ECO:0000259" key="3">
    <source>
        <dbReference type="PROSITE" id="PS50835"/>
    </source>
</evidence>
<accession>A0ABR3LR52</accession>
<sequence>MLTFSLIVQFSYIGLHYVDSERHYLQFDYTVLTKPDGFSGPVFSAVGLYDDRQISHYSNEEQTWKRDYSDAEIRSKEPRGSRDWFINLVNTLANCTSSRCDGLHTLQRRVGCEVDKHPDGSVKIVNAFDEYGYDGEDFIAFDIDAMQWKDKSPKAKETKMKWDTYSFRNQYLQSYLNNCMDWISTFNSTISNPPALYMFTSAAPLDQSNLILSCLATGFYPKHIEMNITLNNITRQPFSSTGVRPSDNQTFQIRTSVEINREEKQSYECHVLHNGQTSIKSWDGSPESKSHFWPAGAFFAGFVTVLCILSLIYKNRRLNGQTNCNGSTTEHCESQQIS</sequence>
<dbReference type="Pfam" id="PF07654">
    <property type="entry name" value="C1-set"/>
    <property type="match status" value="1"/>
</dbReference>